<reference evidence="4 5" key="1">
    <citation type="submission" date="2018-04" db="EMBL/GenBank/DDBJ databases">
        <title>Complete genome uncultured novel isolate.</title>
        <authorList>
            <person name="Merlino G."/>
        </authorList>
    </citation>
    <scope>NUCLEOTIDE SEQUENCE [LARGE SCALE GENOMIC DNA]</scope>
    <source>
        <strain evidence="5">R1DC9</strain>
    </source>
</reference>
<dbReference type="KEGG" id="fpf:DCC35_05600"/>
<gene>
    <name evidence="4" type="ORF">DCC35_05600</name>
</gene>
<name>A0A4D7JTM0_9BACT</name>
<accession>A0A4D7JTM0</accession>
<evidence type="ECO:0000313" key="5">
    <source>
        <dbReference type="Proteomes" id="UP000298616"/>
    </source>
</evidence>
<evidence type="ECO:0000256" key="2">
    <source>
        <dbReference type="RuleBase" id="RU003616"/>
    </source>
</evidence>
<dbReference type="SUPFAM" id="SSF49764">
    <property type="entry name" value="HSP20-like chaperones"/>
    <property type="match status" value="1"/>
</dbReference>
<dbReference type="AlphaFoldDB" id="A0A4D7JTM0"/>
<organism evidence="4 5">
    <name type="scientific">Mangrovivirga cuniculi</name>
    <dbReference type="NCBI Taxonomy" id="2715131"/>
    <lineage>
        <taxon>Bacteria</taxon>
        <taxon>Pseudomonadati</taxon>
        <taxon>Bacteroidota</taxon>
        <taxon>Cytophagia</taxon>
        <taxon>Cytophagales</taxon>
        <taxon>Mangrovivirgaceae</taxon>
        <taxon>Mangrovivirga</taxon>
    </lineage>
</organism>
<dbReference type="CDD" id="cd06464">
    <property type="entry name" value="ACD_sHsps-like"/>
    <property type="match status" value="1"/>
</dbReference>
<dbReference type="InterPro" id="IPR002068">
    <property type="entry name" value="A-crystallin/Hsp20_dom"/>
</dbReference>
<evidence type="ECO:0000259" key="3">
    <source>
        <dbReference type="PROSITE" id="PS01031"/>
    </source>
</evidence>
<feature type="domain" description="SHSP" evidence="3">
    <location>
        <begin position="32"/>
        <end position="142"/>
    </location>
</feature>
<evidence type="ECO:0000256" key="1">
    <source>
        <dbReference type="PROSITE-ProRule" id="PRU00285"/>
    </source>
</evidence>
<dbReference type="InterPro" id="IPR008978">
    <property type="entry name" value="HSP20-like_chaperone"/>
</dbReference>
<dbReference type="OrthoDB" id="9814487at2"/>
<dbReference type="Proteomes" id="UP000298616">
    <property type="component" value="Chromosome"/>
</dbReference>
<dbReference type="Pfam" id="PF00011">
    <property type="entry name" value="HSP20"/>
    <property type="match status" value="1"/>
</dbReference>
<proteinExistence type="inferred from homology"/>
<keyword evidence="5" id="KW-1185">Reference proteome</keyword>
<dbReference type="PANTHER" id="PTHR11527">
    <property type="entry name" value="HEAT-SHOCK PROTEIN 20 FAMILY MEMBER"/>
    <property type="match status" value="1"/>
</dbReference>
<dbReference type="InterPro" id="IPR031107">
    <property type="entry name" value="Small_HSP"/>
</dbReference>
<comment type="similarity">
    <text evidence="1 2">Belongs to the small heat shock protein (HSP20) family.</text>
</comment>
<dbReference type="EMBL" id="CP028923">
    <property type="protein sequence ID" value="QCK14255.1"/>
    <property type="molecule type" value="Genomic_DNA"/>
</dbReference>
<sequence length="142" mass="16487">MALLTYKPNVENSLDSVFRKLFDDLSEGVVDSKPNSFSPRTDIFETEKEFIMELAVPGMEKKDFKIDLDDDLLLISGERKREEKEGVKYYRNEQLFGVFEKSFKVTELIDKENIKASYEAGILRIALPKIEKKETKKVIDIK</sequence>
<dbReference type="RefSeq" id="WP_137089847.1">
    <property type="nucleotide sequence ID" value="NZ_CP028923.1"/>
</dbReference>
<evidence type="ECO:0000313" key="4">
    <source>
        <dbReference type="EMBL" id="QCK14255.1"/>
    </source>
</evidence>
<dbReference type="PROSITE" id="PS01031">
    <property type="entry name" value="SHSP"/>
    <property type="match status" value="1"/>
</dbReference>
<dbReference type="Gene3D" id="2.60.40.790">
    <property type="match status" value="1"/>
</dbReference>
<protein>
    <submittedName>
        <fullName evidence="4">Heat-shock protein Hsp20</fullName>
    </submittedName>
</protein>